<keyword evidence="1" id="KW-0472">Membrane</keyword>
<dbReference type="KEGG" id="cac:CA_C2051"/>
<dbReference type="GeneID" id="44998535"/>
<dbReference type="EMBL" id="AE001437">
    <property type="protein sequence ID" value="AAK80010.1"/>
    <property type="molecule type" value="Genomic_DNA"/>
</dbReference>
<proteinExistence type="predicted"/>
<sequence>MEIKPVSPEIVSDKLTKVILVFYKTISEIIYPLAILGYCISVILIITGSCFHSRTVMKMGIVNFCVITLVLISYFFMPSFIGILKSIETILR</sequence>
<name>Q97HG0_CLOAB</name>
<evidence type="ECO:0000313" key="3">
    <source>
        <dbReference type="Proteomes" id="UP000000814"/>
    </source>
</evidence>
<accession>Q97HG0</accession>
<organism evidence="2 3">
    <name type="scientific">Clostridium acetobutylicum (strain ATCC 824 / DSM 792 / JCM 1419 / IAM 19013 / LMG 5710 / NBRC 13948 / NRRL B-527 / VKM B-1787 / 2291 / W)</name>
    <dbReference type="NCBI Taxonomy" id="272562"/>
    <lineage>
        <taxon>Bacteria</taxon>
        <taxon>Bacillati</taxon>
        <taxon>Bacillota</taxon>
        <taxon>Clostridia</taxon>
        <taxon>Eubacteriales</taxon>
        <taxon>Clostridiaceae</taxon>
        <taxon>Clostridium</taxon>
    </lineage>
</organism>
<keyword evidence="1" id="KW-0812">Transmembrane</keyword>
<dbReference type="STRING" id="272562.CA_C2051"/>
<dbReference type="PIR" id="G97152">
    <property type="entry name" value="G97152"/>
</dbReference>
<evidence type="ECO:0000313" key="2">
    <source>
        <dbReference type="EMBL" id="AAK80010.1"/>
    </source>
</evidence>
<dbReference type="AlphaFoldDB" id="Q97HG0"/>
<reference evidence="2 3" key="1">
    <citation type="journal article" date="2001" name="J. Bacteriol.">
        <title>Genome sequence and comparative analysis of the solvent-producing bacterium Clostridium acetobutylicum.</title>
        <authorList>
            <person name="Nolling J."/>
            <person name="Breton G."/>
            <person name="Omelchenko M.V."/>
            <person name="Makarova K.S."/>
            <person name="Zeng Q."/>
            <person name="Gibson R."/>
            <person name="Lee H.M."/>
            <person name="Dubois J."/>
            <person name="Qiu D."/>
            <person name="Hitti J."/>
            <person name="Wolf Y.I."/>
            <person name="Tatusov R.L."/>
            <person name="Sabathe F."/>
            <person name="Doucette-Stamm L."/>
            <person name="Soucaille P."/>
            <person name="Daly M.J."/>
            <person name="Bennett G.N."/>
            <person name="Koonin E.V."/>
            <person name="Smith D.R."/>
        </authorList>
    </citation>
    <scope>NUCLEOTIDE SEQUENCE [LARGE SCALE GENOMIC DNA]</scope>
    <source>
        <strain evidence="3">ATCC 824 / DSM 792 / JCM 1419 / LMG 5710 / VKM B-1787</strain>
    </source>
</reference>
<dbReference type="OrthoDB" id="1934193at2"/>
<dbReference type="HOGENOM" id="CLU_2407967_0_0_9"/>
<keyword evidence="3" id="KW-1185">Reference proteome</keyword>
<feature type="transmembrane region" description="Helical" evidence="1">
    <location>
        <begin position="61"/>
        <end position="84"/>
    </location>
</feature>
<dbReference type="PATRIC" id="fig|272562.8.peg.2257"/>
<dbReference type="Proteomes" id="UP000000814">
    <property type="component" value="Chromosome"/>
</dbReference>
<gene>
    <name evidence="2" type="ordered locus">CA_C2051</name>
</gene>
<evidence type="ECO:0000256" key="1">
    <source>
        <dbReference type="SAM" id="Phobius"/>
    </source>
</evidence>
<protein>
    <submittedName>
        <fullName evidence="2">Predicted membrane protein</fullName>
    </submittedName>
</protein>
<keyword evidence="1" id="KW-1133">Transmembrane helix</keyword>
<dbReference type="RefSeq" id="WP_010965351.1">
    <property type="nucleotide sequence ID" value="NC_003030.1"/>
</dbReference>
<feature type="transmembrane region" description="Helical" evidence="1">
    <location>
        <begin position="29"/>
        <end position="49"/>
    </location>
</feature>